<keyword evidence="3" id="KW-1185">Reference proteome</keyword>
<reference evidence="2" key="1">
    <citation type="submission" date="2020-05" db="EMBL/GenBank/DDBJ databases">
        <title>WGS assembly of Panicum virgatum.</title>
        <authorList>
            <person name="Lovell J.T."/>
            <person name="Jenkins J."/>
            <person name="Shu S."/>
            <person name="Juenger T.E."/>
            <person name="Schmutz J."/>
        </authorList>
    </citation>
    <scope>NUCLEOTIDE SEQUENCE</scope>
    <source>
        <strain evidence="2">AP13</strain>
    </source>
</reference>
<dbReference type="Proteomes" id="UP000823388">
    <property type="component" value="Chromosome 8K"/>
</dbReference>
<sequence length="267" mass="29562">MAIAVAILNRLNNDAPLSTFNGRLIRETPLVWGFGPIDREKQWIRDQLDAIRTLTARGLTGSGVVAAYHKQRVAPIMARSLMLCEMVEGAEPTETVMLLGELSDSEIRSWLRDVFESAPAYPDPQQPAMLPDRGALVVQKERQNQLRARQDDIWKRKRQGLMSSSEEEEELAKPQEAYDDACHAAYEDEEEEDDDEDDAPRYSQSPAGKTPPAGAAPQRRAQAALREWPPAALLLVKGRGRLPTPGGARPTPPVARRGRGARPLLAT</sequence>
<feature type="region of interest" description="Disordered" evidence="1">
    <location>
        <begin position="186"/>
        <end position="267"/>
    </location>
</feature>
<feature type="region of interest" description="Disordered" evidence="1">
    <location>
        <begin position="158"/>
        <end position="177"/>
    </location>
</feature>
<feature type="compositionally biased region" description="Low complexity" evidence="1">
    <location>
        <begin position="206"/>
        <end position="224"/>
    </location>
</feature>
<dbReference type="EMBL" id="CM029051">
    <property type="protein sequence ID" value="KAG2561170.1"/>
    <property type="molecule type" value="Genomic_DNA"/>
</dbReference>
<organism evidence="2 3">
    <name type="scientific">Panicum virgatum</name>
    <name type="common">Blackwell switchgrass</name>
    <dbReference type="NCBI Taxonomy" id="38727"/>
    <lineage>
        <taxon>Eukaryota</taxon>
        <taxon>Viridiplantae</taxon>
        <taxon>Streptophyta</taxon>
        <taxon>Embryophyta</taxon>
        <taxon>Tracheophyta</taxon>
        <taxon>Spermatophyta</taxon>
        <taxon>Magnoliopsida</taxon>
        <taxon>Liliopsida</taxon>
        <taxon>Poales</taxon>
        <taxon>Poaceae</taxon>
        <taxon>PACMAD clade</taxon>
        <taxon>Panicoideae</taxon>
        <taxon>Panicodae</taxon>
        <taxon>Paniceae</taxon>
        <taxon>Panicinae</taxon>
        <taxon>Panicum</taxon>
        <taxon>Panicum sect. Hiantes</taxon>
    </lineage>
</organism>
<dbReference type="AlphaFoldDB" id="A0A8T0PHX1"/>
<proteinExistence type="predicted"/>
<evidence type="ECO:0000313" key="3">
    <source>
        <dbReference type="Proteomes" id="UP000823388"/>
    </source>
</evidence>
<name>A0A8T0PHX1_PANVG</name>
<gene>
    <name evidence="2" type="ORF">PVAP13_8KG111620</name>
</gene>
<protein>
    <submittedName>
        <fullName evidence="2">Uncharacterized protein</fullName>
    </submittedName>
</protein>
<accession>A0A8T0PHX1</accession>
<comment type="caution">
    <text evidence="2">The sequence shown here is derived from an EMBL/GenBank/DDBJ whole genome shotgun (WGS) entry which is preliminary data.</text>
</comment>
<evidence type="ECO:0000313" key="2">
    <source>
        <dbReference type="EMBL" id="KAG2561170.1"/>
    </source>
</evidence>
<evidence type="ECO:0000256" key="1">
    <source>
        <dbReference type="SAM" id="MobiDB-lite"/>
    </source>
</evidence>
<feature type="compositionally biased region" description="Acidic residues" evidence="1">
    <location>
        <begin position="187"/>
        <end position="198"/>
    </location>
</feature>